<name>A0ACC2X8B0_9TREE</name>
<proteinExistence type="predicted"/>
<dbReference type="Proteomes" id="UP001234202">
    <property type="component" value="Unassembled WGS sequence"/>
</dbReference>
<gene>
    <name evidence="1" type="ORF">QFC24_005963</name>
</gene>
<reference evidence="1" key="1">
    <citation type="submission" date="2023-04" db="EMBL/GenBank/DDBJ databases">
        <title>Draft Genome sequencing of Naganishia species isolated from polar environments using Oxford Nanopore Technology.</title>
        <authorList>
            <person name="Leo P."/>
            <person name="Venkateswaran K."/>
        </authorList>
    </citation>
    <scope>NUCLEOTIDE SEQUENCE</scope>
    <source>
        <strain evidence="1">DBVPG 5303</strain>
    </source>
</reference>
<protein>
    <submittedName>
        <fullName evidence="1">Uncharacterized protein</fullName>
    </submittedName>
</protein>
<dbReference type="EMBL" id="JASBWV010000026">
    <property type="protein sequence ID" value="KAJ9118997.1"/>
    <property type="molecule type" value="Genomic_DNA"/>
</dbReference>
<sequence>MSTSTQPPQLIIQLARGVISILDLWPALRLAISEKWAGDDSAQRRTDIQSYIIDVFEDAIRQDHGSVEAATSLQASASGAHPLDDVIDQDELADCLIAAMQEAFEVDLEDGSDETVAKDIIRLWKQLVRGNTTMLQEVEALAASKASQKVKASGQDGEQEVDEDGNPVEDDDDDEDEDMATDDDDQEAPKLVDTKANEPKEPVVDEDGFTLVQKGSRKSGR</sequence>
<evidence type="ECO:0000313" key="1">
    <source>
        <dbReference type="EMBL" id="KAJ9118997.1"/>
    </source>
</evidence>
<evidence type="ECO:0000313" key="2">
    <source>
        <dbReference type="Proteomes" id="UP001234202"/>
    </source>
</evidence>
<keyword evidence="2" id="KW-1185">Reference proteome</keyword>
<comment type="caution">
    <text evidence="1">The sequence shown here is derived from an EMBL/GenBank/DDBJ whole genome shotgun (WGS) entry which is preliminary data.</text>
</comment>
<organism evidence="1 2">
    <name type="scientific">Naganishia onofrii</name>
    <dbReference type="NCBI Taxonomy" id="1851511"/>
    <lineage>
        <taxon>Eukaryota</taxon>
        <taxon>Fungi</taxon>
        <taxon>Dikarya</taxon>
        <taxon>Basidiomycota</taxon>
        <taxon>Agaricomycotina</taxon>
        <taxon>Tremellomycetes</taxon>
        <taxon>Filobasidiales</taxon>
        <taxon>Filobasidiaceae</taxon>
        <taxon>Naganishia</taxon>
    </lineage>
</organism>
<accession>A0ACC2X8B0</accession>